<dbReference type="GO" id="GO:0009055">
    <property type="term" value="F:electron transfer activity"/>
    <property type="evidence" value="ECO:0007669"/>
    <property type="project" value="UniProtKB-UniRule"/>
</dbReference>
<keyword evidence="9" id="KW-1185">Reference proteome</keyword>
<sequence length="199" mass="22099">MAKVLVITGTVSPIEKSYSIALTKSFVKAYIASHPDDELIELDLNTAPMASKTLTRTNQTEYWNEQDAMEYINQLKEVQKVIISSPMNNFNVSGLIKNYLDHILLANQTFSYKYSKKGDAIGLLDHLKVQILTTQGAPFGWYPFGDHTAFLKGTWEFVGAKVCEPILFAGTKVAPIMQMSPDEAVATIADKITKAAKDF</sequence>
<dbReference type="GO" id="GO:0010181">
    <property type="term" value="F:FMN binding"/>
    <property type="evidence" value="ECO:0007669"/>
    <property type="project" value="UniProtKB-UniRule"/>
</dbReference>
<keyword evidence="1 6" id="KW-0285">Flavoprotein</keyword>
<evidence type="ECO:0000256" key="4">
    <source>
        <dbReference type="ARBA" id="ARBA00023027"/>
    </source>
</evidence>
<dbReference type="SUPFAM" id="SSF52218">
    <property type="entry name" value="Flavoproteins"/>
    <property type="match status" value="1"/>
</dbReference>
<dbReference type="InterPro" id="IPR023048">
    <property type="entry name" value="NADH:quinone_OxRdtase_FMN_depd"/>
</dbReference>
<keyword evidence="4 6" id="KW-0520">NAD</keyword>
<evidence type="ECO:0000256" key="1">
    <source>
        <dbReference type="ARBA" id="ARBA00022630"/>
    </source>
</evidence>
<dbReference type="EMBL" id="CP024870">
    <property type="protein sequence ID" value="ATX71021.1"/>
    <property type="molecule type" value="Genomic_DNA"/>
</dbReference>
<evidence type="ECO:0000259" key="7">
    <source>
        <dbReference type="Pfam" id="PF02525"/>
    </source>
</evidence>
<evidence type="ECO:0000313" key="8">
    <source>
        <dbReference type="EMBL" id="ATX71021.1"/>
    </source>
</evidence>
<dbReference type="Proteomes" id="UP000231179">
    <property type="component" value="Chromosome"/>
</dbReference>
<feature type="domain" description="Flavodoxin-like fold" evidence="7">
    <location>
        <begin position="3"/>
        <end position="190"/>
    </location>
</feature>
<dbReference type="OrthoDB" id="9805013at2"/>
<dbReference type="PANTHER" id="PTHR43741">
    <property type="entry name" value="FMN-DEPENDENT NADH-AZOREDUCTASE 1"/>
    <property type="match status" value="1"/>
</dbReference>
<comment type="subunit">
    <text evidence="6">Homodimer.</text>
</comment>
<dbReference type="InterPro" id="IPR003680">
    <property type="entry name" value="Flavodoxin_fold"/>
</dbReference>
<evidence type="ECO:0000256" key="6">
    <source>
        <dbReference type="HAMAP-Rule" id="MF_01216"/>
    </source>
</evidence>
<evidence type="ECO:0000313" key="9">
    <source>
        <dbReference type="Proteomes" id="UP000231179"/>
    </source>
</evidence>
<comment type="catalytic activity">
    <reaction evidence="5">
        <text>N,N-dimethyl-1,4-phenylenediamine + anthranilate + 2 NAD(+) = 2-(4-dimethylaminophenyl)diazenylbenzoate + 2 NADH + 2 H(+)</text>
        <dbReference type="Rhea" id="RHEA:55872"/>
        <dbReference type="ChEBI" id="CHEBI:15378"/>
        <dbReference type="ChEBI" id="CHEBI:15783"/>
        <dbReference type="ChEBI" id="CHEBI:16567"/>
        <dbReference type="ChEBI" id="CHEBI:57540"/>
        <dbReference type="ChEBI" id="CHEBI:57945"/>
        <dbReference type="ChEBI" id="CHEBI:71579"/>
        <dbReference type="EC" id="1.7.1.17"/>
    </reaction>
    <physiologicalReaction direction="right-to-left" evidence="5">
        <dbReference type="Rhea" id="RHEA:55874"/>
    </physiologicalReaction>
</comment>
<dbReference type="KEGG" id="scla:SCLARK_001044"/>
<dbReference type="NCBIfam" id="NF002370">
    <property type="entry name" value="PRK01355.1"/>
    <property type="match status" value="1"/>
</dbReference>
<evidence type="ECO:0000256" key="2">
    <source>
        <dbReference type="ARBA" id="ARBA00022643"/>
    </source>
</evidence>
<comment type="function">
    <text evidence="6">Also exhibits azoreductase activity. Catalyzes the reductive cleavage of the azo bond in aromatic azo compounds to the corresponding amines.</text>
</comment>
<dbReference type="HAMAP" id="MF_01216">
    <property type="entry name" value="Azoreductase_type1"/>
    <property type="match status" value="1"/>
</dbReference>
<dbReference type="RefSeq" id="WP_100254563.1">
    <property type="nucleotide sequence ID" value="NZ_CP015819.1"/>
</dbReference>
<dbReference type="GO" id="GO:0016652">
    <property type="term" value="F:oxidoreductase activity, acting on NAD(P)H as acceptor"/>
    <property type="evidence" value="ECO:0007669"/>
    <property type="project" value="UniProtKB-UniRule"/>
</dbReference>
<dbReference type="GO" id="GO:0016655">
    <property type="term" value="F:oxidoreductase activity, acting on NAD(P)H, quinone or similar compound as acceptor"/>
    <property type="evidence" value="ECO:0007669"/>
    <property type="project" value="InterPro"/>
</dbReference>
<comment type="cofactor">
    <cofactor evidence="6">
        <name>FMN</name>
        <dbReference type="ChEBI" id="CHEBI:58210"/>
    </cofactor>
    <text evidence="6">Binds 1 FMN per subunit.</text>
</comment>
<gene>
    <name evidence="8" type="primary">acpD</name>
    <name evidence="6" type="synonym">azoR</name>
    <name evidence="8" type="ORF">SCLAR_v1c07040</name>
</gene>
<comment type="similarity">
    <text evidence="6">Belongs to the azoreductase type 1 family.</text>
</comment>
<comment type="catalytic activity">
    <reaction evidence="6">
        <text>2 a quinone + NADH + H(+) = 2 a 1,4-benzosemiquinone + NAD(+)</text>
        <dbReference type="Rhea" id="RHEA:65952"/>
        <dbReference type="ChEBI" id="CHEBI:15378"/>
        <dbReference type="ChEBI" id="CHEBI:57540"/>
        <dbReference type="ChEBI" id="CHEBI:57945"/>
        <dbReference type="ChEBI" id="CHEBI:132124"/>
        <dbReference type="ChEBI" id="CHEBI:134225"/>
    </reaction>
</comment>
<keyword evidence="3 6" id="KW-0560">Oxidoreductase</keyword>
<dbReference type="Gene3D" id="3.40.50.360">
    <property type="match status" value="1"/>
</dbReference>
<dbReference type="InterPro" id="IPR029039">
    <property type="entry name" value="Flavoprotein-like_sf"/>
</dbReference>
<evidence type="ECO:0000256" key="5">
    <source>
        <dbReference type="ARBA" id="ARBA00048542"/>
    </source>
</evidence>
<accession>A0A1Y0L0S5</accession>
<protein>
    <recommendedName>
        <fullName evidence="6">FMN dependent NADH:quinone oxidoreductase</fullName>
        <ecNumber evidence="6">1.6.5.-</ecNumber>
    </recommendedName>
    <alternativeName>
        <fullName evidence="6">Azo-dye reductase</fullName>
    </alternativeName>
    <alternativeName>
        <fullName evidence="6">FMN-dependent NADH-azo compound oxidoreductase</fullName>
    </alternativeName>
    <alternativeName>
        <fullName evidence="6">FMN-dependent NADH-azoreductase</fullName>
        <ecNumber evidence="6">1.7.1.17</ecNumber>
    </alternativeName>
</protein>
<dbReference type="EC" id="1.6.5.-" evidence="6"/>
<dbReference type="EC" id="1.7.1.17" evidence="6"/>
<dbReference type="PANTHER" id="PTHR43741:SF4">
    <property type="entry name" value="FMN-DEPENDENT NADH:QUINONE OXIDOREDUCTASE"/>
    <property type="match status" value="1"/>
</dbReference>
<feature type="binding site" evidence="6">
    <location>
        <begin position="17"/>
        <end position="19"/>
    </location>
    <ligand>
        <name>FMN</name>
        <dbReference type="ChEBI" id="CHEBI:58210"/>
    </ligand>
</feature>
<organism evidence="8 9">
    <name type="scientific">Spiroplasma clarkii</name>
    <dbReference type="NCBI Taxonomy" id="2139"/>
    <lineage>
        <taxon>Bacteria</taxon>
        <taxon>Bacillati</taxon>
        <taxon>Mycoplasmatota</taxon>
        <taxon>Mollicutes</taxon>
        <taxon>Entomoplasmatales</taxon>
        <taxon>Spiroplasmataceae</taxon>
        <taxon>Spiroplasma</taxon>
    </lineage>
</organism>
<dbReference type="InterPro" id="IPR050104">
    <property type="entry name" value="FMN-dep_NADH:Q_OxRdtase_AzoR1"/>
</dbReference>
<keyword evidence="2 6" id="KW-0288">FMN</keyword>
<proteinExistence type="inferred from homology"/>
<dbReference type="AlphaFoldDB" id="A0A1Y0L0S5"/>
<reference evidence="8 9" key="1">
    <citation type="submission" date="2017-11" db="EMBL/GenBank/DDBJ databases">
        <title>Complete genome sequence of Spiroplasma clarkii CN-5 (DSM 19994).</title>
        <authorList>
            <person name="Tsai Y.-M."/>
            <person name="Chang A."/>
            <person name="Lo W.-S."/>
            <person name="Kuo C.-H."/>
        </authorList>
    </citation>
    <scope>NUCLEOTIDE SEQUENCE [LARGE SCALE GENOMIC DNA]</scope>
    <source>
        <strain evidence="8 9">CN-5</strain>
    </source>
</reference>
<evidence type="ECO:0000256" key="3">
    <source>
        <dbReference type="ARBA" id="ARBA00023002"/>
    </source>
</evidence>
<dbReference type="Pfam" id="PF02525">
    <property type="entry name" value="Flavodoxin_2"/>
    <property type="match status" value="1"/>
</dbReference>
<comment type="caution">
    <text evidence="6">Lacks conserved residue(s) required for the propagation of feature annotation.</text>
</comment>
<name>A0A1Y0L0S5_9MOLU</name>
<comment type="function">
    <text evidence="6">Quinone reductase that provides resistance to thiol-specific stress caused by electrophilic quinones.</text>
</comment>